<dbReference type="AlphaFoldDB" id="A0A1C2DI16"/>
<evidence type="ECO:0000313" key="9">
    <source>
        <dbReference type="EMBL" id="OCX14414.1"/>
    </source>
</evidence>
<name>A0A1C2DI16_9HYPH</name>
<feature type="transmembrane region" description="Helical" evidence="8">
    <location>
        <begin position="126"/>
        <end position="144"/>
    </location>
</feature>
<dbReference type="EMBL" id="MDEO01000035">
    <property type="protein sequence ID" value="OCX14414.1"/>
    <property type="molecule type" value="Genomic_DNA"/>
</dbReference>
<feature type="transmembrane region" description="Helical" evidence="8">
    <location>
        <begin position="194"/>
        <end position="213"/>
    </location>
</feature>
<feature type="transmembrane region" description="Helical" evidence="8">
    <location>
        <begin position="471"/>
        <end position="494"/>
    </location>
</feature>
<dbReference type="InterPro" id="IPR038377">
    <property type="entry name" value="Na/Glc_symporter_sf"/>
</dbReference>
<feature type="transmembrane region" description="Helical" evidence="8">
    <location>
        <begin position="164"/>
        <end position="182"/>
    </location>
</feature>
<gene>
    <name evidence="9" type="ORF">QV13_18195</name>
</gene>
<evidence type="ECO:0000256" key="4">
    <source>
        <dbReference type="ARBA" id="ARBA00022692"/>
    </source>
</evidence>
<dbReference type="InterPro" id="IPR001734">
    <property type="entry name" value="Na/solute_symporter"/>
</dbReference>
<feature type="transmembrane region" description="Helical" evidence="8">
    <location>
        <begin position="254"/>
        <end position="271"/>
    </location>
</feature>
<evidence type="ECO:0000256" key="6">
    <source>
        <dbReference type="ARBA" id="ARBA00023136"/>
    </source>
</evidence>
<dbReference type="GO" id="GO:0005886">
    <property type="term" value="C:plasma membrane"/>
    <property type="evidence" value="ECO:0007669"/>
    <property type="project" value="TreeGrafter"/>
</dbReference>
<dbReference type="RefSeq" id="WP_024926527.1">
    <property type="nucleotide sequence ID" value="NZ_MDEO01000035.1"/>
</dbReference>
<dbReference type="NCBIfam" id="NF046076">
    <property type="entry name" value="monocarbox_MctP"/>
    <property type="match status" value="1"/>
</dbReference>
<keyword evidence="6 8" id="KW-0472">Membrane</keyword>
<evidence type="ECO:0000313" key="10">
    <source>
        <dbReference type="Proteomes" id="UP000094412"/>
    </source>
</evidence>
<dbReference type="PROSITE" id="PS50283">
    <property type="entry name" value="NA_SOLUT_SYMP_3"/>
    <property type="match status" value="1"/>
</dbReference>
<dbReference type="CDD" id="cd10322">
    <property type="entry name" value="SLC5sbd"/>
    <property type="match status" value="1"/>
</dbReference>
<feature type="transmembrane region" description="Helical" evidence="8">
    <location>
        <begin position="6"/>
        <end position="27"/>
    </location>
</feature>
<protein>
    <submittedName>
        <fullName evidence="9">Sodium:solute symporter</fullName>
    </submittedName>
</protein>
<dbReference type="PANTHER" id="PTHR48086">
    <property type="entry name" value="SODIUM/PROLINE SYMPORTER-RELATED"/>
    <property type="match status" value="1"/>
</dbReference>
<keyword evidence="3" id="KW-0813">Transport</keyword>
<dbReference type="Gene3D" id="1.20.1730.10">
    <property type="entry name" value="Sodium/glucose cotransporter"/>
    <property type="match status" value="1"/>
</dbReference>
<comment type="similarity">
    <text evidence="2 7">Belongs to the sodium:solute symporter (SSF) (TC 2.A.21) family.</text>
</comment>
<keyword evidence="4 8" id="KW-0812">Transmembrane</keyword>
<feature type="transmembrane region" description="Helical" evidence="8">
    <location>
        <begin position="74"/>
        <end position="99"/>
    </location>
</feature>
<dbReference type="PANTHER" id="PTHR48086:SF8">
    <property type="entry name" value="MONOCARBOXYLIC ACID PERMEASE"/>
    <property type="match status" value="1"/>
</dbReference>
<organism evidence="9 10">
    <name type="scientific">Mesorhizobium hungaricum</name>
    <dbReference type="NCBI Taxonomy" id="1566387"/>
    <lineage>
        <taxon>Bacteria</taxon>
        <taxon>Pseudomonadati</taxon>
        <taxon>Pseudomonadota</taxon>
        <taxon>Alphaproteobacteria</taxon>
        <taxon>Hyphomicrobiales</taxon>
        <taxon>Phyllobacteriaceae</taxon>
        <taxon>Mesorhizobium</taxon>
    </lineage>
</organism>
<dbReference type="Pfam" id="PF00474">
    <property type="entry name" value="SSF"/>
    <property type="match status" value="1"/>
</dbReference>
<feature type="transmembrane region" description="Helical" evidence="8">
    <location>
        <begin position="384"/>
        <end position="406"/>
    </location>
</feature>
<sequence length="514" mass="55653">MIDNLNWPATIVFVFFFALVTILGFVASRWKAGDLDQLHEWGLGGRRFGSWITWFLLGGDLYTAYTVIAVPALVYAVGAYGFFAVPYTILIYPFIFLTMPRLWNVTHRRGYLTGADYILGRYGNKWLELAVAFTGLLATMPYIALQLVGMEIVIQALGFSGQGILSHLPLTIAFVILALYTYKSGLRAPAMIAVVKDVMIYVFVIAAVIIIPIQLGGYGAIFDAAATVFQAKNDAAIAAGKPAATGLILQPQQIWPFITLALGSAMALFMYPHSMTGVLSASGPKAIRRNAIALPAYSLILGLIALLGLMGHAAGIKVDNAQQVVPQLFLKQFPAWFAGFVFAAIAIGALVPAAVMSIGAANTFTRNVWKPFVEPDLSARREAFLAKLVSLIVKIGALAVIIFMPTKFAIDLQLLGGVWMIQIFPALIFGLYTRWFGGWALLMGWIAGMVLGTWIAFSYALTPLTPLWSGFAVYTGLLAVLVNIAVSAVFSLILPNDAPDETRDADYEDARAAS</sequence>
<keyword evidence="10" id="KW-1185">Reference proteome</keyword>
<comment type="subcellular location">
    <subcellularLocation>
        <location evidence="1">Membrane</location>
        <topology evidence="1">Multi-pass membrane protein</topology>
    </subcellularLocation>
</comment>
<evidence type="ECO:0000256" key="5">
    <source>
        <dbReference type="ARBA" id="ARBA00022989"/>
    </source>
</evidence>
<accession>A0A1C2DI16</accession>
<evidence type="ECO:0000256" key="7">
    <source>
        <dbReference type="RuleBase" id="RU362091"/>
    </source>
</evidence>
<comment type="caution">
    <text evidence="9">The sequence shown here is derived from an EMBL/GenBank/DDBJ whole genome shotgun (WGS) entry which is preliminary data.</text>
</comment>
<dbReference type="STRING" id="1566387.QV13_18195"/>
<evidence type="ECO:0000256" key="3">
    <source>
        <dbReference type="ARBA" id="ARBA00022448"/>
    </source>
</evidence>
<keyword evidence="5 8" id="KW-1133">Transmembrane helix</keyword>
<evidence type="ECO:0000256" key="1">
    <source>
        <dbReference type="ARBA" id="ARBA00004141"/>
    </source>
</evidence>
<feature type="transmembrane region" description="Helical" evidence="8">
    <location>
        <begin position="48"/>
        <end position="68"/>
    </location>
</feature>
<feature type="transmembrane region" description="Helical" evidence="8">
    <location>
        <begin position="335"/>
        <end position="364"/>
    </location>
</feature>
<feature type="transmembrane region" description="Helical" evidence="8">
    <location>
        <begin position="412"/>
        <end position="432"/>
    </location>
</feature>
<evidence type="ECO:0000256" key="2">
    <source>
        <dbReference type="ARBA" id="ARBA00006434"/>
    </source>
</evidence>
<proteinExistence type="inferred from homology"/>
<dbReference type="OrthoDB" id="9810181at2"/>
<dbReference type="GO" id="GO:0022857">
    <property type="term" value="F:transmembrane transporter activity"/>
    <property type="evidence" value="ECO:0007669"/>
    <property type="project" value="InterPro"/>
</dbReference>
<evidence type="ECO:0000256" key="8">
    <source>
        <dbReference type="SAM" id="Phobius"/>
    </source>
</evidence>
<reference evidence="9 10" key="1">
    <citation type="submission" date="2016-08" db="EMBL/GenBank/DDBJ databases">
        <title>Whole genome sequence of Mesorhizobium sp. strain UASWS1009 isolated from industrial sewage.</title>
        <authorList>
            <person name="Crovadore J."/>
            <person name="Calmin G."/>
            <person name="Chablais R."/>
            <person name="Cochard B."/>
            <person name="Lefort F."/>
        </authorList>
    </citation>
    <scope>NUCLEOTIDE SEQUENCE [LARGE SCALE GENOMIC DNA]</scope>
    <source>
        <strain evidence="9 10">UASWS1009</strain>
    </source>
</reference>
<dbReference type="Proteomes" id="UP000094412">
    <property type="component" value="Unassembled WGS sequence"/>
</dbReference>
<feature type="transmembrane region" description="Helical" evidence="8">
    <location>
        <begin position="439"/>
        <end position="459"/>
    </location>
</feature>
<feature type="transmembrane region" description="Helical" evidence="8">
    <location>
        <begin position="292"/>
        <end position="315"/>
    </location>
</feature>
<dbReference type="InterPro" id="IPR050277">
    <property type="entry name" value="Sodium:Solute_Symporter"/>
</dbReference>